<proteinExistence type="predicted"/>
<organism evidence="1">
    <name type="scientific">Burkholderia pseudomallei 1710a</name>
    <dbReference type="NCBI Taxonomy" id="320371"/>
    <lineage>
        <taxon>Bacteria</taxon>
        <taxon>Pseudomonadati</taxon>
        <taxon>Pseudomonadota</taxon>
        <taxon>Betaproteobacteria</taxon>
        <taxon>Burkholderiales</taxon>
        <taxon>Burkholderiaceae</taxon>
        <taxon>Burkholderia</taxon>
        <taxon>pseudomallei group</taxon>
    </lineage>
</organism>
<evidence type="ECO:0000313" key="1">
    <source>
        <dbReference type="EMBL" id="EET06548.1"/>
    </source>
</evidence>
<dbReference type="NCBIfam" id="NF033832">
    <property type="entry name" value="sce7726_fam"/>
    <property type="match status" value="1"/>
</dbReference>
<dbReference type="AlphaFoldDB" id="A0A0E1W083"/>
<protein>
    <submittedName>
        <fullName evidence="1">Uncharacterized protein</fullName>
    </submittedName>
</protein>
<dbReference type="Proteomes" id="UP000001812">
    <property type="component" value="Chromosome I"/>
</dbReference>
<name>A0A0E1W083_BURPE</name>
<accession>A0A0E1W083</accession>
<dbReference type="InterPro" id="IPR047729">
    <property type="entry name" value="Sce7726-like"/>
</dbReference>
<gene>
    <name evidence="1" type="ORF">BURPS1710A_0887</name>
</gene>
<reference evidence="1" key="1">
    <citation type="submission" date="2009-05" db="EMBL/GenBank/DDBJ databases">
        <authorList>
            <person name="Harkins D.M."/>
            <person name="DeShazer D."/>
            <person name="Woods D.E."/>
            <person name="Brinkac L.M."/>
            <person name="Brown K.A."/>
            <person name="Hung G.C."/>
            <person name="Tuanyok A."/>
            <person name="Zhang B."/>
            <person name="Nierman W.C."/>
        </authorList>
    </citation>
    <scope>NUCLEOTIDE SEQUENCE [LARGE SCALE GENOMIC DNA]</scope>
    <source>
        <strain evidence="1">1710a</strain>
    </source>
</reference>
<dbReference type="HOGENOM" id="CLU_069076_0_0_4"/>
<sequence>MLYLTEHPHAYRMRCRCRYVCCPATSAVPHRAIRCVATHQNTPSLATHRGEDSMNLTIEQARQLASIFSRPVFRSLGAGSLPASVKRQLAYTADVLESSGGTVGDLFEAAFKQLLKRYRSEYVYKNLLTKKQIFGIHSPSTAALLSEFWVDMSKADSVVLNGTSTVYEIKTEFDNLSRLPQQLTDYSKVFDHINVVTHERGVAAVLAAAPAHVGILALSSRGSFKRVRTSTSNISNLDHWTVFNCLRNQEVGNILLRQFGATPETSADMFRTQCFKRFKRLPKDVLSAEFVLEARKRTTGRETSQFASALPMSLRTLGLIEKLSACRRTALLDALSRPLMPAICK</sequence>
<dbReference type="EMBL" id="CM000832">
    <property type="protein sequence ID" value="EET06548.1"/>
    <property type="molecule type" value="Genomic_DNA"/>
</dbReference>